<dbReference type="Proteomes" id="UP001140234">
    <property type="component" value="Unassembled WGS sequence"/>
</dbReference>
<protein>
    <submittedName>
        <fullName evidence="1">Uncharacterized protein</fullName>
    </submittedName>
</protein>
<accession>A0ACC1JZU8</accession>
<evidence type="ECO:0000313" key="1">
    <source>
        <dbReference type="EMBL" id="KAJ2770714.1"/>
    </source>
</evidence>
<proteinExistence type="predicted"/>
<dbReference type="EMBL" id="JANBUJ010000675">
    <property type="protein sequence ID" value="KAJ2770714.1"/>
    <property type="molecule type" value="Genomic_DNA"/>
</dbReference>
<reference evidence="1" key="1">
    <citation type="submission" date="2022-07" db="EMBL/GenBank/DDBJ databases">
        <title>Phylogenomic reconstructions and comparative analyses of Kickxellomycotina fungi.</title>
        <authorList>
            <person name="Reynolds N.K."/>
            <person name="Stajich J.E."/>
            <person name="Barry K."/>
            <person name="Grigoriev I.V."/>
            <person name="Crous P."/>
            <person name="Smith M.E."/>
        </authorList>
    </citation>
    <scope>NUCLEOTIDE SEQUENCE</scope>
    <source>
        <strain evidence="1">CBS 109366</strain>
    </source>
</reference>
<comment type="caution">
    <text evidence="1">The sequence shown here is derived from an EMBL/GenBank/DDBJ whole genome shotgun (WGS) entry which is preliminary data.</text>
</comment>
<sequence length="150" mass="15546">MLGARLLQRCAGTLRARAAAAPAALTTRRPYASKAVVEATDVTFEKEVLKAPRPTLVDFYADWCRPCRMLAPLLEKAVEGDGRVGLVKVNVDENQTLAADYGVMALPTVVGFRGGKPVAAFVGMRTAPGIADFIGEVVGDAGGSGGGGQA</sequence>
<gene>
    <name evidence="1" type="ORF">IWQ57_002532</name>
</gene>
<keyword evidence="2" id="KW-1185">Reference proteome</keyword>
<evidence type="ECO:0000313" key="2">
    <source>
        <dbReference type="Proteomes" id="UP001140234"/>
    </source>
</evidence>
<name>A0ACC1JZU8_9FUNG</name>
<organism evidence="1 2">
    <name type="scientific">Coemansia nantahalensis</name>
    <dbReference type="NCBI Taxonomy" id="2789366"/>
    <lineage>
        <taxon>Eukaryota</taxon>
        <taxon>Fungi</taxon>
        <taxon>Fungi incertae sedis</taxon>
        <taxon>Zoopagomycota</taxon>
        <taxon>Kickxellomycotina</taxon>
        <taxon>Kickxellomycetes</taxon>
        <taxon>Kickxellales</taxon>
        <taxon>Kickxellaceae</taxon>
        <taxon>Coemansia</taxon>
    </lineage>
</organism>